<protein>
    <submittedName>
        <fullName evidence="1">Uncharacterized protein</fullName>
    </submittedName>
</protein>
<evidence type="ECO:0000313" key="1">
    <source>
        <dbReference type="EMBL" id="KKL22612.1"/>
    </source>
</evidence>
<gene>
    <name evidence="1" type="ORF">LCGC14_2433690</name>
</gene>
<dbReference type="AlphaFoldDB" id="A0A0F9C8H6"/>
<feature type="non-terminal residue" evidence="1">
    <location>
        <position position="1"/>
    </location>
</feature>
<name>A0A0F9C8H6_9ZZZZ</name>
<reference evidence="1" key="1">
    <citation type="journal article" date="2015" name="Nature">
        <title>Complex archaea that bridge the gap between prokaryotes and eukaryotes.</title>
        <authorList>
            <person name="Spang A."/>
            <person name="Saw J.H."/>
            <person name="Jorgensen S.L."/>
            <person name="Zaremba-Niedzwiedzka K."/>
            <person name="Martijn J."/>
            <person name="Lind A.E."/>
            <person name="van Eijk R."/>
            <person name="Schleper C."/>
            <person name="Guy L."/>
            <person name="Ettema T.J."/>
        </authorList>
    </citation>
    <scope>NUCLEOTIDE SEQUENCE</scope>
</reference>
<organism evidence="1">
    <name type="scientific">marine sediment metagenome</name>
    <dbReference type="NCBI Taxonomy" id="412755"/>
    <lineage>
        <taxon>unclassified sequences</taxon>
        <taxon>metagenomes</taxon>
        <taxon>ecological metagenomes</taxon>
    </lineage>
</organism>
<accession>A0A0F9C8H6</accession>
<proteinExistence type="predicted"/>
<comment type="caution">
    <text evidence="1">The sequence shown here is derived from an EMBL/GenBank/DDBJ whole genome shotgun (WGS) entry which is preliminary data.</text>
</comment>
<sequence length="54" mass="6618">AVSIASKSPNFYYGREFKKLAPNYWFFKKYKEDGDEDFYTKQYYKEILSEKWLG</sequence>
<dbReference type="EMBL" id="LAZR01037285">
    <property type="protein sequence ID" value="KKL22612.1"/>
    <property type="molecule type" value="Genomic_DNA"/>
</dbReference>